<dbReference type="NCBIfam" id="TIGR01131">
    <property type="entry name" value="ATP_synt_6_or_A"/>
    <property type="match status" value="3"/>
</dbReference>
<dbReference type="PANTHER" id="PTHR42823:SF3">
    <property type="entry name" value="ATP SYNTHASE SUBUNIT A, CHLOROPLASTIC"/>
    <property type="match status" value="1"/>
</dbReference>
<evidence type="ECO:0000256" key="2">
    <source>
        <dbReference type="ARBA" id="ARBA00004474"/>
    </source>
</evidence>
<feature type="transmembrane region" description="Helical" evidence="13">
    <location>
        <begin position="190"/>
        <end position="212"/>
    </location>
</feature>
<dbReference type="Proteomes" id="UP000317650">
    <property type="component" value="Unassembled WGS sequence"/>
</dbReference>
<dbReference type="STRING" id="52838.A0A4S8I6U6"/>
<evidence type="ECO:0000313" key="14">
    <source>
        <dbReference type="EMBL" id="THU43521.1"/>
    </source>
</evidence>
<feature type="transmembrane region" description="Helical" evidence="13">
    <location>
        <begin position="134"/>
        <end position="153"/>
    </location>
</feature>
<dbReference type="PRINTS" id="PR00123">
    <property type="entry name" value="ATPASEA"/>
</dbReference>
<evidence type="ECO:0000256" key="7">
    <source>
        <dbReference type="ARBA" id="ARBA00022781"/>
    </source>
</evidence>
<feature type="transmembrane region" description="Helical" evidence="13">
    <location>
        <begin position="529"/>
        <end position="552"/>
    </location>
</feature>
<comment type="subcellular location">
    <subcellularLocation>
        <location evidence="1">Membrane</location>
        <topology evidence="1">Multi-pass membrane protein</topology>
    </subcellularLocation>
    <subcellularLocation>
        <location evidence="2">Plastid</location>
    </subcellularLocation>
</comment>
<dbReference type="GO" id="GO:0045259">
    <property type="term" value="C:proton-transporting ATP synthase complex"/>
    <property type="evidence" value="ECO:0007669"/>
    <property type="project" value="UniProtKB-KW"/>
</dbReference>
<organism evidence="14 15">
    <name type="scientific">Musa balbisiana</name>
    <name type="common">Banana</name>
    <dbReference type="NCBI Taxonomy" id="52838"/>
    <lineage>
        <taxon>Eukaryota</taxon>
        <taxon>Viridiplantae</taxon>
        <taxon>Streptophyta</taxon>
        <taxon>Embryophyta</taxon>
        <taxon>Tracheophyta</taxon>
        <taxon>Spermatophyta</taxon>
        <taxon>Magnoliopsida</taxon>
        <taxon>Liliopsida</taxon>
        <taxon>Zingiberales</taxon>
        <taxon>Musaceae</taxon>
        <taxon>Musa</taxon>
    </lineage>
</organism>
<comment type="similarity">
    <text evidence="3">Belongs to the ATPase A chain family.</text>
</comment>
<feature type="transmembrane region" description="Helical" evidence="13">
    <location>
        <begin position="35"/>
        <end position="58"/>
    </location>
</feature>
<dbReference type="Gene3D" id="1.20.120.220">
    <property type="entry name" value="ATP synthase, F0 complex, subunit A"/>
    <property type="match status" value="3"/>
</dbReference>
<feature type="transmembrane region" description="Helical" evidence="13">
    <location>
        <begin position="94"/>
        <end position="114"/>
    </location>
</feature>
<protein>
    <recommendedName>
        <fullName evidence="12">ATP synthase subunit a, chloroplastic</fullName>
    </recommendedName>
</protein>
<evidence type="ECO:0000256" key="11">
    <source>
        <dbReference type="ARBA" id="ARBA00023310"/>
    </source>
</evidence>
<dbReference type="FunFam" id="1.20.120.220:FF:000001">
    <property type="entry name" value="ATP synthase subunit a, chloroplastic"/>
    <property type="match status" value="3"/>
</dbReference>
<dbReference type="AlphaFoldDB" id="A0A4S8I6U6"/>
<evidence type="ECO:0000256" key="3">
    <source>
        <dbReference type="ARBA" id="ARBA00006810"/>
    </source>
</evidence>
<keyword evidence="4" id="KW-0813">Transport</keyword>
<dbReference type="GO" id="GO:0009536">
    <property type="term" value="C:plastid"/>
    <property type="evidence" value="ECO:0007669"/>
    <property type="project" value="UniProtKB-SubCell"/>
</dbReference>
<dbReference type="PANTHER" id="PTHR42823">
    <property type="entry name" value="ATP SYNTHASE SUBUNIT A, CHLOROPLASTIC"/>
    <property type="match status" value="1"/>
</dbReference>
<evidence type="ECO:0000256" key="5">
    <source>
        <dbReference type="ARBA" id="ARBA00022547"/>
    </source>
</evidence>
<keyword evidence="15" id="KW-1185">Reference proteome</keyword>
<feature type="transmembrane region" description="Helical" evidence="13">
    <location>
        <begin position="286"/>
        <end position="305"/>
    </location>
</feature>
<feature type="transmembrane region" description="Helical" evidence="13">
    <location>
        <begin position="383"/>
        <end position="400"/>
    </location>
</feature>
<accession>A0A4S8I6U6</accession>
<keyword evidence="11" id="KW-0066">ATP synthesis</keyword>
<keyword evidence="8 13" id="KW-1133">Transmembrane helix</keyword>
<dbReference type="Pfam" id="PF00119">
    <property type="entry name" value="ATP-synt_A"/>
    <property type="match status" value="3"/>
</dbReference>
<dbReference type="GO" id="GO:0015078">
    <property type="term" value="F:proton transmembrane transporter activity"/>
    <property type="evidence" value="ECO:0007669"/>
    <property type="project" value="InterPro"/>
</dbReference>
<dbReference type="CDD" id="cd00310">
    <property type="entry name" value="ATP-synt_Fo_a_6"/>
    <property type="match status" value="3"/>
</dbReference>
<comment type="caution">
    <text evidence="14">The sequence shown here is derived from an EMBL/GenBank/DDBJ whole genome shotgun (WGS) entry which is preliminary data.</text>
</comment>
<dbReference type="PROSITE" id="PS00449">
    <property type="entry name" value="ATPASE_A"/>
    <property type="match status" value="3"/>
</dbReference>
<dbReference type="InterPro" id="IPR035908">
    <property type="entry name" value="F0_ATP_A_sf"/>
</dbReference>
<evidence type="ECO:0000256" key="10">
    <source>
        <dbReference type="ARBA" id="ARBA00023136"/>
    </source>
</evidence>
<dbReference type="EMBL" id="PYDT01000072">
    <property type="protein sequence ID" value="THU43521.1"/>
    <property type="molecule type" value="Genomic_DNA"/>
</dbReference>
<proteinExistence type="inferred from homology"/>
<keyword evidence="7" id="KW-0375">Hydrogen ion transport</keyword>
<feature type="transmembrane region" description="Helical" evidence="13">
    <location>
        <begin position="341"/>
        <end position="362"/>
    </location>
</feature>
<dbReference type="HAMAP" id="MF_01393">
    <property type="entry name" value="ATP_synth_a_bact"/>
    <property type="match status" value="3"/>
</dbReference>
<dbReference type="InterPro" id="IPR023011">
    <property type="entry name" value="ATP_synth_F0_asu_AS"/>
</dbReference>
<evidence type="ECO:0000256" key="1">
    <source>
        <dbReference type="ARBA" id="ARBA00004141"/>
    </source>
</evidence>
<keyword evidence="5" id="KW-0138">CF(0)</keyword>
<keyword evidence="9" id="KW-0406">Ion transport</keyword>
<sequence>MNVIPCSIKTLKGLYDISGVEVGQHFYWQIGGLQVHAQVLITSWVVIAILLGSVILAVRNPQTIPTGGQNFFEYVLEFIRDLSKTQIGEEYGPWVPFIGTMFLFIFVSNWSGALLPWKIIQLPHGELAAPTNDINTTVALALLTSVAYFYAGLSKKGLGYFGKYIQPTPILLPINILEDFTKPLSLSFRLFGNILADELVVVVLVSLVPSVVPIPVMFLGLFTSGIQALIFATLAAAYIGESMEEDHMNVIPCSIKTLKGLYDISGVEVGQHFYWQIGGLQVHAQVLITSWVVIAILLGSVILAVRNPQTIPTGGQNFFEYVLEFIRDLSKTQIGEEYGPWVPFIGTMFLFIFVSNWSGALLPWKIIQLPHGELAAPTNDINTTVALALLTSVAYFYAGLSKKGLGYFGKYIQPTPILLPINILEDFTKPLSLSFRLFGNILADELVVVVLVSLVPSVVPIPVMFLGLFTSGIQALIFATLAAAYIGESMEEDHMNVIPCSIKTLKGLYDISGVEVGQHFYWQIGGLQVHAQVLITSWVVIAILLGSVILAVRNPQTIPTGGQNFFEYVLEFIRDLSKTQIGEEYGPWVPFIGTMFLFIFVSNWSGALLPWKIIQLPHGELAAPTNDINTTVALALLTSVAYFYAGLSKKGLGYFGKYIQPTPILLPINILEDFTKPLSLSFRLFGNILADELVVVVLVSLVPSVVPIPVMFLGLFTSGIQALIFATLAAAYIGESMEGHH</sequence>
<evidence type="ECO:0000256" key="6">
    <source>
        <dbReference type="ARBA" id="ARBA00022692"/>
    </source>
</evidence>
<evidence type="ECO:0000256" key="4">
    <source>
        <dbReference type="ARBA" id="ARBA00022448"/>
    </source>
</evidence>
<evidence type="ECO:0000313" key="15">
    <source>
        <dbReference type="Proteomes" id="UP000317650"/>
    </source>
</evidence>
<evidence type="ECO:0000256" key="9">
    <source>
        <dbReference type="ARBA" id="ARBA00023065"/>
    </source>
</evidence>
<feature type="transmembrane region" description="Helical" evidence="13">
    <location>
        <begin position="712"/>
        <end position="733"/>
    </location>
</feature>
<dbReference type="SUPFAM" id="SSF81336">
    <property type="entry name" value="F1F0 ATP synthase subunit A"/>
    <property type="match status" value="3"/>
</dbReference>
<gene>
    <name evidence="14" type="ORF">C4D60_Mb00t09410</name>
</gene>
<feature type="transmembrane region" description="Helical" evidence="13">
    <location>
        <begin position="684"/>
        <end position="706"/>
    </location>
</feature>
<reference evidence="14 15" key="1">
    <citation type="journal article" date="2019" name="Nat. Plants">
        <title>Genome sequencing of Musa balbisiana reveals subgenome evolution and function divergence in polyploid bananas.</title>
        <authorList>
            <person name="Yao X."/>
        </authorList>
    </citation>
    <scope>NUCLEOTIDE SEQUENCE [LARGE SCALE GENOMIC DNA]</scope>
    <source>
        <strain evidence="15">cv. DH-PKW</strain>
        <tissue evidence="14">Leaves</tissue>
    </source>
</reference>
<feature type="transmembrane region" description="Helical" evidence="13">
    <location>
        <begin position="628"/>
        <end position="647"/>
    </location>
</feature>
<evidence type="ECO:0000256" key="12">
    <source>
        <dbReference type="ARBA" id="ARBA00074744"/>
    </source>
</evidence>
<dbReference type="GO" id="GO:0015986">
    <property type="term" value="P:proton motive force-driven ATP synthesis"/>
    <property type="evidence" value="ECO:0007669"/>
    <property type="project" value="InterPro"/>
</dbReference>
<name>A0A4S8I6U6_MUSBA</name>
<evidence type="ECO:0000256" key="8">
    <source>
        <dbReference type="ARBA" id="ARBA00022989"/>
    </source>
</evidence>
<feature type="transmembrane region" description="Helical" evidence="13">
    <location>
        <begin position="588"/>
        <end position="608"/>
    </location>
</feature>
<keyword evidence="6 13" id="KW-0812">Transmembrane</keyword>
<dbReference type="InterPro" id="IPR045082">
    <property type="entry name" value="ATP_syn_F0_a_bact/chloroplast"/>
</dbReference>
<evidence type="ECO:0000256" key="13">
    <source>
        <dbReference type="SAM" id="Phobius"/>
    </source>
</evidence>
<keyword evidence="10 13" id="KW-0472">Membrane</keyword>
<dbReference type="InterPro" id="IPR000568">
    <property type="entry name" value="ATP_synth_F0_asu"/>
</dbReference>